<dbReference type="RefSeq" id="WP_248652281.1">
    <property type="nucleotide sequence ID" value="NZ_CP096659.1"/>
</dbReference>
<feature type="region of interest" description="Disordered" evidence="4">
    <location>
        <begin position="322"/>
        <end position="512"/>
    </location>
</feature>
<dbReference type="InterPro" id="IPR052989">
    <property type="entry name" value="Mg-chelatase_DI-like"/>
</dbReference>
<keyword evidence="2" id="KW-0547">Nucleotide-binding</keyword>
<dbReference type="InterPro" id="IPR041628">
    <property type="entry name" value="ChlI/MoxR_AAA_lid"/>
</dbReference>
<dbReference type="PANTHER" id="PTHR35023">
    <property type="entry name" value="CHELATASE-RELATED"/>
    <property type="match status" value="1"/>
</dbReference>
<sequence length="721" mass="75779">MVDLGETKKVSQPSRSTVPFPAVVGQEALKEALLVVGANDELDGLLVRGEKGTAKSTATRAFTELLPDQRAIADCPYGCPPDDGTKQCKTCRTRDDPPVETRPVPFVTLPLGASRERVMGSLSVADALDGAAEFNPGLLARANRGFLYVDEVNLLDDHLVDVLLDAAASGTNRVERDGVSVTHPADFTLVGTMNPEEGELRPQFRDRFALQVEVTGAEDIDRRVAVVERSLSGFDGDYDAETATVRERLSEARERLPDVTIPESLTRELVELCLDSGVDGHRADIATARGARTLAALDGRTRVIEPDVRRAVELALPHRLRSRPFEDGPDFEDVIDDHFADGEGDAQDGEESSGDDEDQSGSESTGSADDRVSEGADSETEGSDDGDGSEGGDDSGEENHGDPESGGDSSGSRTEPRDSPRPSDADGASGDDSPTEHGGDDTPNDGDEEAKPLVPGQPPNDVAEPGDGVAPDINAPTAERADGSGRASARPSDRGRGTRVRTERAGLDDAVDPAASVRAAAVRGGDRVESRDLRQSVREGESSTLVVFAIDASASMRGPMRAAKGVALDLLRDAYECRDEVAVVTFAGESADVILPPTDSVDLAARHLKSLPTGERTPLPDGLHTAGELLARANPDDTVVVVVTDGRANAGSDSPTTDTRTAASGLADRGANVLVVDASDDGRTNLVEDIVSAADGERVPLEALTPNRVADAFQPTEGGDR</sequence>
<gene>
    <name evidence="6" type="ORF">M0R89_15125</name>
</gene>
<dbReference type="InterPro" id="IPR000523">
    <property type="entry name" value="Mg_chelatse_chII-like_cat_dom"/>
</dbReference>
<organism evidence="6 7">
    <name type="scientific">Halorussus limi</name>
    <dbReference type="NCBI Taxonomy" id="2938695"/>
    <lineage>
        <taxon>Archaea</taxon>
        <taxon>Methanobacteriati</taxon>
        <taxon>Methanobacteriota</taxon>
        <taxon>Stenosarchaea group</taxon>
        <taxon>Halobacteria</taxon>
        <taxon>Halobacteriales</taxon>
        <taxon>Haladaptataceae</taxon>
        <taxon>Halorussus</taxon>
    </lineage>
</organism>
<dbReference type="Proteomes" id="UP000830729">
    <property type="component" value="Chromosome"/>
</dbReference>
<accession>A0A8U0HZ89</accession>
<evidence type="ECO:0000256" key="4">
    <source>
        <dbReference type="SAM" id="MobiDB-lite"/>
    </source>
</evidence>
<dbReference type="Pfam" id="PF01078">
    <property type="entry name" value="Mg_chelatase"/>
    <property type="match status" value="1"/>
</dbReference>
<dbReference type="KEGG" id="halx:M0R89_15125"/>
<dbReference type="Pfam" id="PF13519">
    <property type="entry name" value="VWA_2"/>
    <property type="match status" value="1"/>
</dbReference>
<dbReference type="SUPFAM" id="SSF52540">
    <property type="entry name" value="P-loop containing nucleoside triphosphate hydrolases"/>
    <property type="match status" value="1"/>
</dbReference>
<name>A0A8U0HZ89_9EURY</name>
<keyword evidence="7" id="KW-1185">Reference proteome</keyword>
<dbReference type="SMART" id="SM00382">
    <property type="entry name" value="AAA"/>
    <property type="match status" value="1"/>
</dbReference>
<dbReference type="Gene3D" id="3.40.50.300">
    <property type="entry name" value="P-loop containing nucleotide triphosphate hydrolases"/>
    <property type="match status" value="1"/>
</dbReference>
<dbReference type="GO" id="GO:0005524">
    <property type="term" value="F:ATP binding"/>
    <property type="evidence" value="ECO:0007669"/>
    <property type="project" value="UniProtKB-KW"/>
</dbReference>
<dbReference type="InterPro" id="IPR002035">
    <property type="entry name" value="VWF_A"/>
</dbReference>
<evidence type="ECO:0000256" key="3">
    <source>
        <dbReference type="ARBA" id="ARBA00022840"/>
    </source>
</evidence>
<reference evidence="6 7" key="1">
    <citation type="submission" date="2022-04" db="EMBL/GenBank/DDBJ databases">
        <title>Diverse halophilic archaea isolated from saline environments.</title>
        <authorList>
            <person name="Cui H.-L."/>
        </authorList>
    </citation>
    <scope>NUCLEOTIDE SEQUENCE [LARGE SCALE GENOMIC DNA]</scope>
    <source>
        <strain evidence="6 7">XZYJT49</strain>
    </source>
</reference>
<feature type="region of interest" description="Disordered" evidence="4">
    <location>
        <begin position="702"/>
        <end position="721"/>
    </location>
</feature>
<comment type="similarity">
    <text evidence="1">Belongs to the Mg-chelatase subunits D/I family.</text>
</comment>
<evidence type="ECO:0000313" key="6">
    <source>
        <dbReference type="EMBL" id="UPV76248.1"/>
    </source>
</evidence>
<dbReference type="Pfam" id="PF17863">
    <property type="entry name" value="AAA_lid_2"/>
    <property type="match status" value="1"/>
</dbReference>
<evidence type="ECO:0000256" key="2">
    <source>
        <dbReference type="ARBA" id="ARBA00022741"/>
    </source>
</evidence>
<dbReference type="SUPFAM" id="SSF53300">
    <property type="entry name" value="vWA-like"/>
    <property type="match status" value="1"/>
</dbReference>
<feature type="compositionally biased region" description="Acidic residues" evidence="4">
    <location>
        <begin position="342"/>
        <end position="360"/>
    </location>
</feature>
<dbReference type="PROSITE" id="PS50234">
    <property type="entry name" value="VWFA"/>
    <property type="match status" value="1"/>
</dbReference>
<evidence type="ECO:0000256" key="1">
    <source>
        <dbReference type="ARBA" id="ARBA00005799"/>
    </source>
</evidence>
<evidence type="ECO:0000313" key="7">
    <source>
        <dbReference type="Proteomes" id="UP000830729"/>
    </source>
</evidence>
<feature type="compositionally biased region" description="Acidic residues" evidence="4">
    <location>
        <begin position="376"/>
        <end position="396"/>
    </location>
</feature>
<feature type="compositionally biased region" description="Basic and acidic residues" evidence="4">
    <location>
        <begin position="491"/>
        <end position="507"/>
    </location>
</feature>
<dbReference type="InterPro" id="IPR036465">
    <property type="entry name" value="vWFA_dom_sf"/>
</dbReference>
<dbReference type="Gene3D" id="3.40.50.410">
    <property type="entry name" value="von Willebrand factor, type A domain"/>
    <property type="match status" value="1"/>
</dbReference>
<proteinExistence type="inferred from homology"/>
<dbReference type="SMART" id="SM00327">
    <property type="entry name" value="VWA"/>
    <property type="match status" value="1"/>
</dbReference>
<keyword evidence="3" id="KW-0067">ATP-binding</keyword>
<dbReference type="EMBL" id="CP096659">
    <property type="protein sequence ID" value="UPV76248.1"/>
    <property type="molecule type" value="Genomic_DNA"/>
</dbReference>
<evidence type="ECO:0000259" key="5">
    <source>
        <dbReference type="PROSITE" id="PS50234"/>
    </source>
</evidence>
<dbReference type="InterPro" id="IPR027417">
    <property type="entry name" value="P-loop_NTPase"/>
</dbReference>
<dbReference type="AlphaFoldDB" id="A0A8U0HZ89"/>
<dbReference type="InterPro" id="IPR003593">
    <property type="entry name" value="AAA+_ATPase"/>
</dbReference>
<protein>
    <submittedName>
        <fullName evidence="6">VWA domain-containing protein</fullName>
    </submittedName>
</protein>
<dbReference type="Gene3D" id="1.10.8.80">
    <property type="entry name" value="Magnesium chelatase subunit I, C-Terminal domain"/>
    <property type="match status" value="1"/>
</dbReference>
<feature type="domain" description="VWFA" evidence="5">
    <location>
        <begin position="545"/>
        <end position="699"/>
    </location>
</feature>
<dbReference type="GeneID" id="72186558"/>
<dbReference type="PANTHER" id="PTHR35023:SF1">
    <property type="entry name" value="MG-PROTOPORPHYRIN IX CHELATASE"/>
    <property type="match status" value="1"/>
</dbReference>
<feature type="compositionally biased region" description="Basic and acidic residues" evidence="4">
    <location>
        <begin position="414"/>
        <end position="424"/>
    </location>
</feature>